<feature type="domain" description="Peptidase A2" evidence="2">
    <location>
        <begin position="193"/>
        <end position="231"/>
    </location>
</feature>
<organism evidence="3 4">
    <name type="scientific">Dryococelus australis</name>
    <dbReference type="NCBI Taxonomy" id="614101"/>
    <lineage>
        <taxon>Eukaryota</taxon>
        <taxon>Metazoa</taxon>
        <taxon>Ecdysozoa</taxon>
        <taxon>Arthropoda</taxon>
        <taxon>Hexapoda</taxon>
        <taxon>Insecta</taxon>
        <taxon>Pterygota</taxon>
        <taxon>Neoptera</taxon>
        <taxon>Polyneoptera</taxon>
        <taxon>Phasmatodea</taxon>
        <taxon>Verophasmatodea</taxon>
        <taxon>Anareolatae</taxon>
        <taxon>Phasmatidae</taxon>
        <taxon>Eurycanthinae</taxon>
        <taxon>Dryococelus</taxon>
    </lineage>
</organism>
<dbReference type="SUPFAM" id="SSF50630">
    <property type="entry name" value="Acid proteases"/>
    <property type="match status" value="1"/>
</dbReference>
<keyword evidence="4" id="KW-1185">Reference proteome</keyword>
<dbReference type="InterPro" id="IPR001995">
    <property type="entry name" value="Peptidase_A2_cat"/>
</dbReference>
<keyword evidence="1" id="KW-0378">Hydrolase</keyword>
<evidence type="ECO:0000256" key="1">
    <source>
        <dbReference type="ARBA" id="ARBA00022801"/>
    </source>
</evidence>
<dbReference type="Proteomes" id="UP001159363">
    <property type="component" value="Chromosome 3"/>
</dbReference>
<sequence>MNVAGPIGSEYCNLHEVLKLIGEPFSGDKGRLREFIDNADEAAFELTEPGKHDRLLKFNNVGTQGNGSHNLGTRRIIGAQALIDHLAKTCFVQGPRDEHVQLVVHSKGLVVRDFGDAVEVALEEEINPEWLKQKSRVRAIRTRETRAGKYIATNTSPARSKNREIGYSRARISNQLGNTLGFLQMDIETRKEVKLLKDTGSEISLLNANLLTKKTTWEMNNAIRYTLQGISQTEMRTHSYAPIQCRIGSMLVAFTYHGIASYPYDGIIGRDFLVREGTVIDYPRNTVYLGKRNISMPLVGSGIIKILQQIVLKGRSYKLAFTRLENKARIRRVKESLGLGHLNKEEWESVRKLCKEYCDIFHLRRDKLSWTPTVEHNIPTMPGAQSMNMIQYRIPQVHKEEVERQEAEILRDGIIEPSTSL</sequence>
<dbReference type="Gene3D" id="2.40.70.10">
    <property type="entry name" value="Acid Proteases"/>
    <property type="match status" value="1"/>
</dbReference>
<evidence type="ECO:0000313" key="3">
    <source>
        <dbReference type="EMBL" id="KAJ8889755.1"/>
    </source>
</evidence>
<dbReference type="SUPFAM" id="SSF56672">
    <property type="entry name" value="DNA/RNA polymerases"/>
    <property type="match status" value="1"/>
</dbReference>
<reference evidence="3 4" key="1">
    <citation type="submission" date="2023-02" db="EMBL/GenBank/DDBJ databases">
        <title>LHISI_Scaffold_Assembly.</title>
        <authorList>
            <person name="Stuart O.P."/>
            <person name="Cleave R."/>
            <person name="Magrath M.J.L."/>
            <person name="Mikheyev A.S."/>
        </authorList>
    </citation>
    <scope>NUCLEOTIDE SEQUENCE [LARGE SCALE GENOMIC DNA]</scope>
    <source>
        <strain evidence="3">Daus_M_001</strain>
        <tissue evidence="3">Leg muscle</tissue>
    </source>
</reference>
<dbReference type="InterPro" id="IPR021109">
    <property type="entry name" value="Peptidase_aspartic_dom_sf"/>
</dbReference>
<comment type="caution">
    <text evidence="3">The sequence shown here is derived from an EMBL/GenBank/DDBJ whole genome shotgun (WGS) entry which is preliminary data.</text>
</comment>
<dbReference type="PROSITE" id="PS50175">
    <property type="entry name" value="ASP_PROT_RETROV"/>
    <property type="match status" value="1"/>
</dbReference>
<dbReference type="Gene3D" id="3.10.10.10">
    <property type="entry name" value="HIV Type 1 Reverse Transcriptase, subunit A, domain 1"/>
    <property type="match status" value="1"/>
</dbReference>
<dbReference type="EMBL" id="JARBHB010000003">
    <property type="protein sequence ID" value="KAJ8889755.1"/>
    <property type="molecule type" value="Genomic_DNA"/>
</dbReference>
<evidence type="ECO:0000259" key="2">
    <source>
        <dbReference type="PROSITE" id="PS50175"/>
    </source>
</evidence>
<dbReference type="InterPro" id="IPR043502">
    <property type="entry name" value="DNA/RNA_pol_sf"/>
</dbReference>
<accession>A0ABQ9HZG0</accession>
<evidence type="ECO:0000313" key="4">
    <source>
        <dbReference type="Proteomes" id="UP001159363"/>
    </source>
</evidence>
<protein>
    <recommendedName>
        <fullName evidence="2">Peptidase A2 domain-containing protein</fullName>
    </recommendedName>
</protein>
<name>A0ABQ9HZG0_9NEOP</name>
<proteinExistence type="predicted"/>
<gene>
    <name evidence="3" type="ORF">PR048_009257</name>
</gene>